<keyword evidence="2" id="KW-1185">Reference proteome</keyword>
<organism evidence="1 2">
    <name type="scientific">Handroanthus impetiginosus</name>
    <dbReference type="NCBI Taxonomy" id="429701"/>
    <lineage>
        <taxon>Eukaryota</taxon>
        <taxon>Viridiplantae</taxon>
        <taxon>Streptophyta</taxon>
        <taxon>Embryophyta</taxon>
        <taxon>Tracheophyta</taxon>
        <taxon>Spermatophyta</taxon>
        <taxon>Magnoliopsida</taxon>
        <taxon>eudicotyledons</taxon>
        <taxon>Gunneridae</taxon>
        <taxon>Pentapetalae</taxon>
        <taxon>asterids</taxon>
        <taxon>lamiids</taxon>
        <taxon>Lamiales</taxon>
        <taxon>Bignoniaceae</taxon>
        <taxon>Crescentiina</taxon>
        <taxon>Tabebuia alliance</taxon>
        <taxon>Handroanthus</taxon>
    </lineage>
</organism>
<comment type="caution">
    <text evidence="1">The sequence shown here is derived from an EMBL/GenBank/DDBJ whole genome shotgun (WGS) entry which is preliminary data.</text>
</comment>
<dbReference type="Proteomes" id="UP000231279">
    <property type="component" value="Unassembled WGS sequence"/>
</dbReference>
<dbReference type="EMBL" id="NKXS01005520">
    <property type="protein sequence ID" value="PIN03438.1"/>
    <property type="molecule type" value="Genomic_DNA"/>
</dbReference>
<sequence>MSEKSGDLTENCIVGPDFFGFYTSEVTELLSQNEGLLPFTHQTSHLAGNLHEVGRDEGSIKNSCRTQENNGISGSASLFSNGIGALVSEFKRERLKSLLRQSVLTLTQEVDEVIMKHALYLSLCLCPSDMRSFLRALLLSYHISDFDI</sequence>
<gene>
    <name evidence="1" type="ORF">CDL12_24036</name>
</gene>
<protein>
    <submittedName>
        <fullName evidence="1">Uncharacterized protein</fullName>
    </submittedName>
</protein>
<reference evidence="2" key="1">
    <citation type="journal article" date="2018" name="Gigascience">
        <title>Genome assembly of the Pink Ipe (Handroanthus impetiginosus, Bignoniaceae), a highly valued, ecologically keystone Neotropical timber forest tree.</title>
        <authorList>
            <person name="Silva-Junior O.B."/>
            <person name="Grattapaglia D."/>
            <person name="Novaes E."/>
            <person name="Collevatti R.G."/>
        </authorList>
    </citation>
    <scope>NUCLEOTIDE SEQUENCE [LARGE SCALE GENOMIC DNA]</scope>
    <source>
        <strain evidence="2">cv. UFG-1</strain>
    </source>
</reference>
<dbReference type="AlphaFoldDB" id="A0A2G9GDS7"/>
<proteinExistence type="predicted"/>
<dbReference type="OrthoDB" id="21449at2759"/>
<name>A0A2G9GDS7_9LAMI</name>
<accession>A0A2G9GDS7</accession>
<evidence type="ECO:0000313" key="1">
    <source>
        <dbReference type="EMBL" id="PIN03438.1"/>
    </source>
</evidence>
<evidence type="ECO:0000313" key="2">
    <source>
        <dbReference type="Proteomes" id="UP000231279"/>
    </source>
</evidence>